<evidence type="ECO:0000256" key="1">
    <source>
        <dbReference type="ARBA" id="ARBA00022500"/>
    </source>
</evidence>
<protein>
    <submittedName>
        <fullName evidence="3">CheY-specific phosphatase CheX</fullName>
    </submittedName>
</protein>
<keyword evidence="4" id="KW-1185">Reference proteome</keyword>
<keyword evidence="1" id="KW-0145">Chemotaxis</keyword>
<gene>
    <name evidence="3" type="ORF">HNR50_003160</name>
</gene>
<dbReference type="InterPro" id="IPR028976">
    <property type="entry name" value="CheC-like_sf"/>
</dbReference>
<dbReference type="Proteomes" id="UP000587760">
    <property type="component" value="Unassembled WGS sequence"/>
</dbReference>
<dbReference type="InterPro" id="IPR028051">
    <property type="entry name" value="CheX-like_dom"/>
</dbReference>
<dbReference type="GO" id="GO:0006935">
    <property type="term" value="P:chemotaxis"/>
    <property type="evidence" value="ECO:0007669"/>
    <property type="project" value="UniProtKB-KW"/>
</dbReference>
<evidence type="ECO:0000259" key="2">
    <source>
        <dbReference type="Pfam" id="PF13690"/>
    </source>
</evidence>
<proteinExistence type="predicted"/>
<dbReference type="Gene3D" id="3.40.1550.10">
    <property type="entry name" value="CheC-like"/>
    <property type="match status" value="1"/>
</dbReference>
<feature type="domain" description="Chemotaxis phosphatase CheX-like" evidence="2">
    <location>
        <begin position="48"/>
        <end position="120"/>
    </location>
</feature>
<sequence length="151" mass="17477">MSFDQQKIIRAFNDAVIETFAEMAFIDVVPEPHREGKISYTGIMGLEFSRPGRGHILFYMTKDCKKELVENIYGEEWIRLSDMEIDDCLLEILNVLAGDFLKNLFGEKDKVVMSFPRLYFDEENIPGNPGQFRFVYNAEGALFFARLSLEN</sequence>
<comment type="caution">
    <text evidence="3">The sequence shown here is derived from an EMBL/GenBank/DDBJ whole genome shotgun (WGS) entry which is preliminary data.</text>
</comment>
<evidence type="ECO:0000313" key="3">
    <source>
        <dbReference type="EMBL" id="MBB6481480.1"/>
    </source>
</evidence>
<organism evidence="3 4">
    <name type="scientific">Spirochaeta isovalerica</name>
    <dbReference type="NCBI Taxonomy" id="150"/>
    <lineage>
        <taxon>Bacteria</taxon>
        <taxon>Pseudomonadati</taxon>
        <taxon>Spirochaetota</taxon>
        <taxon>Spirochaetia</taxon>
        <taxon>Spirochaetales</taxon>
        <taxon>Spirochaetaceae</taxon>
        <taxon>Spirochaeta</taxon>
    </lineage>
</organism>
<dbReference type="Pfam" id="PF13690">
    <property type="entry name" value="CheX"/>
    <property type="match status" value="1"/>
</dbReference>
<dbReference type="AlphaFoldDB" id="A0A841REQ2"/>
<dbReference type="SUPFAM" id="SSF103039">
    <property type="entry name" value="CheC-like"/>
    <property type="match status" value="1"/>
</dbReference>
<accession>A0A841REQ2</accession>
<evidence type="ECO:0000313" key="4">
    <source>
        <dbReference type="Proteomes" id="UP000587760"/>
    </source>
</evidence>
<dbReference type="EMBL" id="JACHGJ010000006">
    <property type="protein sequence ID" value="MBB6481480.1"/>
    <property type="molecule type" value="Genomic_DNA"/>
</dbReference>
<reference evidence="3 4" key="1">
    <citation type="submission" date="2020-08" db="EMBL/GenBank/DDBJ databases">
        <title>Genomic Encyclopedia of Type Strains, Phase IV (KMG-IV): sequencing the most valuable type-strain genomes for metagenomic binning, comparative biology and taxonomic classification.</title>
        <authorList>
            <person name="Goeker M."/>
        </authorList>
    </citation>
    <scope>NUCLEOTIDE SEQUENCE [LARGE SCALE GENOMIC DNA]</scope>
    <source>
        <strain evidence="3 4">DSM 2461</strain>
    </source>
</reference>
<name>A0A841REQ2_9SPIO</name>
<dbReference type="RefSeq" id="WP_184747726.1">
    <property type="nucleotide sequence ID" value="NZ_JACHGJ010000006.1"/>
</dbReference>